<keyword evidence="2" id="KW-1185">Reference proteome</keyword>
<feature type="non-terminal residue" evidence="1">
    <location>
        <position position="253"/>
    </location>
</feature>
<dbReference type="GO" id="GO:0030130">
    <property type="term" value="C:clathrin coat of trans-Golgi network vesicle"/>
    <property type="evidence" value="ECO:0007669"/>
    <property type="project" value="InterPro"/>
</dbReference>
<dbReference type="GO" id="GO:0006886">
    <property type="term" value="P:intracellular protein transport"/>
    <property type="evidence" value="ECO:0007669"/>
    <property type="project" value="InterPro"/>
</dbReference>
<dbReference type="InterPro" id="IPR016025">
    <property type="entry name" value="Clathrin_H-chain_N"/>
</dbReference>
<gene>
    <name evidence="1" type="ORF">PMAYCL1PPCAC_00787</name>
</gene>
<organism evidence="1 2">
    <name type="scientific">Pristionchus mayeri</name>
    <dbReference type="NCBI Taxonomy" id="1317129"/>
    <lineage>
        <taxon>Eukaryota</taxon>
        <taxon>Metazoa</taxon>
        <taxon>Ecdysozoa</taxon>
        <taxon>Nematoda</taxon>
        <taxon>Chromadorea</taxon>
        <taxon>Rhabditida</taxon>
        <taxon>Rhabditina</taxon>
        <taxon>Diplogasteromorpha</taxon>
        <taxon>Diplogasteroidea</taxon>
        <taxon>Neodiplogasteridae</taxon>
        <taxon>Pristionchus</taxon>
    </lineage>
</organism>
<dbReference type="GO" id="GO:0005198">
    <property type="term" value="F:structural molecule activity"/>
    <property type="evidence" value="ECO:0007669"/>
    <property type="project" value="InterPro"/>
</dbReference>
<dbReference type="Proteomes" id="UP001328107">
    <property type="component" value="Unassembled WGS sequence"/>
</dbReference>
<accession>A0AAN4YX32</accession>
<dbReference type="SUPFAM" id="SSF50989">
    <property type="entry name" value="Clathrin heavy-chain terminal domain"/>
    <property type="match status" value="1"/>
</dbReference>
<sequence length="253" mass="28823">KYIRYPPISEQVKRLISHCDVTMESGRFIVFTEQAETSQNVTVIFTEDPEHPIILPITCNSAKMHPQQQILAVLHGRELKIFDIDKQPTVKKTCIQEEEVVFWRWIDDYTIGVVTQSTVYHWDFRGDSKPMKIFKRHDSLNGCRIIDYRGNEGLKSLVLIGEHTQGGRTTGWMQLLFTGSAHLLANRLSHPMAGDCACFVEYTMQGNAHPTDLFVSSRRNEEGGKLVIMEVGTRAMGNKPYSKKSVDVNHTQV</sequence>
<dbReference type="Gene3D" id="2.130.10.110">
    <property type="entry name" value="Clathrin heavy-chain terminal domain"/>
    <property type="match status" value="1"/>
</dbReference>
<evidence type="ECO:0000313" key="1">
    <source>
        <dbReference type="EMBL" id="GMR30592.1"/>
    </source>
</evidence>
<name>A0AAN4YX32_9BILA</name>
<dbReference type="EMBL" id="BTRK01000001">
    <property type="protein sequence ID" value="GMR30592.1"/>
    <property type="molecule type" value="Genomic_DNA"/>
</dbReference>
<dbReference type="GO" id="GO:0006898">
    <property type="term" value="P:receptor-mediated endocytosis"/>
    <property type="evidence" value="ECO:0007669"/>
    <property type="project" value="TreeGrafter"/>
</dbReference>
<comment type="caution">
    <text evidence="1">The sequence shown here is derived from an EMBL/GenBank/DDBJ whole genome shotgun (WGS) entry which is preliminary data.</text>
</comment>
<dbReference type="GO" id="GO:0071439">
    <property type="term" value="C:clathrin complex"/>
    <property type="evidence" value="ECO:0007669"/>
    <property type="project" value="TreeGrafter"/>
</dbReference>
<proteinExistence type="predicted"/>
<reference evidence="2" key="1">
    <citation type="submission" date="2022-10" db="EMBL/GenBank/DDBJ databases">
        <title>Genome assembly of Pristionchus species.</title>
        <authorList>
            <person name="Yoshida K."/>
            <person name="Sommer R.J."/>
        </authorList>
    </citation>
    <scope>NUCLEOTIDE SEQUENCE [LARGE SCALE GENOMIC DNA]</scope>
    <source>
        <strain evidence="2">RS5460</strain>
    </source>
</reference>
<dbReference type="GO" id="GO:0005938">
    <property type="term" value="C:cell cortex"/>
    <property type="evidence" value="ECO:0007669"/>
    <property type="project" value="TreeGrafter"/>
</dbReference>
<evidence type="ECO:0000313" key="2">
    <source>
        <dbReference type="Proteomes" id="UP001328107"/>
    </source>
</evidence>
<dbReference type="GO" id="GO:0030132">
    <property type="term" value="C:clathrin coat of coated pit"/>
    <property type="evidence" value="ECO:0007669"/>
    <property type="project" value="InterPro"/>
</dbReference>
<feature type="non-terminal residue" evidence="1">
    <location>
        <position position="1"/>
    </location>
</feature>
<dbReference type="AlphaFoldDB" id="A0AAN4YX32"/>
<dbReference type="GO" id="GO:0032051">
    <property type="term" value="F:clathrin light chain binding"/>
    <property type="evidence" value="ECO:0007669"/>
    <property type="project" value="TreeGrafter"/>
</dbReference>
<dbReference type="PANTHER" id="PTHR10292">
    <property type="entry name" value="CLATHRIN HEAVY CHAIN RELATED"/>
    <property type="match status" value="1"/>
</dbReference>
<dbReference type="PANTHER" id="PTHR10292:SF1">
    <property type="entry name" value="CLATHRIN HEAVY CHAIN"/>
    <property type="match status" value="1"/>
</dbReference>
<dbReference type="GO" id="GO:0045334">
    <property type="term" value="C:clathrin-coated endocytic vesicle"/>
    <property type="evidence" value="ECO:0007669"/>
    <property type="project" value="TreeGrafter"/>
</dbReference>
<protein>
    <recommendedName>
        <fullName evidence="3">Clathrin heavy chain</fullName>
    </recommendedName>
</protein>
<evidence type="ECO:0008006" key="3">
    <source>
        <dbReference type="Google" id="ProtNLM"/>
    </source>
</evidence>